<dbReference type="GeneID" id="27333113"/>
<dbReference type="VEuPathDB" id="FungiDB:PV08_06030"/>
<dbReference type="Proteomes" id="UP000053328">
    <property type="component" value="Unassembled WGS sequence"/>
</dbReference>
<dbReference type="EMBL" id="KN847495">
    <property type="protein sequence ID" value="KIW15980.1"/>
    <property type="molecule type" value="Genomic_DNA"/>
</dbReference>
<proteinExistence type="predicted"/>
<evidence type="ECO:0000259" key="1">
    <source>
        <dbReference type="Pfam" id="PF06985"/>
    </source>
</evidence>
<dbReference type="HOGENOM" id="CLU_002639_4_4_1"/>
<dbReference type="RefSeq" id="XP_016236196.1">
    <property type="nucleotide sequence ID" value="XM_016380369.1"/>
</dbReference>
<dbReference type="Pfam" id="PF06985">
    <property type="entry name" value="HET"/>
    <property type="match status" value="1"/>
</dbReference>
<feature type="domain" description="Heterokaryon incompatibility" evidence="1">
    <location>
        <begin position="123"/>
        <end position="257"/>
    </location>
</feature>
<dbReference type="OrthoDB" id="5135333at2759"/>
<dbReference type="PANTHER" id="PTHR33112:SF1">
    <property type="entry name" value="HETEROKARYON INCOMPATIBILITY DOMAIN-CONTAINING PROTEIN"/>
    <property type="match status" value="1"/>
</dbReference>
<gene>
    <name evidence="2" type="ORF">PV08_06030</name>
</gene>
<dbReference type="PANTHER" id="PTHR33112">
    <property type="entry name" value="DOMAIN PROTEIN, PUTATIVE-RELATED"/>
    <property type="match status" value="1"/>
</dbReference>
<dbReference type="STRING" id="91928.A0A0D2BBL6"/>
<sequence>MVDPVYYLRVFSAKGELGARQCDFEDSPAFKVVPSSDNYAHAFRHTKGIIMELSETLESFCGRQIQPQVDLSIIKEWLEFCHNNHKTLCKEKSTMQIPPGFRVIDCLERKIVSWDNVPHPKQYMTLSYVWESSKDESAVRNGIIPNPAPGTIEDTIILTINLGYRYLWIDRYCIPLDDAANKQIQIKSMGEIYQHSMVTVVATAGSDCPYGLPGIGATTRETQPCVKIGDRTLVYTPYVRTEILNSKWNSRGWTYQEGLLSRRKLVFTATQVYFQCSAMHCLESIRAPLTGLHVYKNVRMRDNVEISRVFPLRGLGKSVDDLEGRLTEYLQRSLTFESDILDAFRGVLAAFERMFPLELKSLCGIPIFHTMDIESDLDALVHGLSWWSTNFYKEGQEPRRRLGFPSWTWAGWKLPKISSRGGYFRGQKVIVDVSVEYADGCVLLWNGNQDSILAREKSGSSPLFFRICGPTLDVQISPDCSICGENEDGIVELFATQLDTRIFRERAIGLTRDAYRMNEADNGFFQFTLLMLSQSDHDAIILLLYQPEGSLHFERIDGFYLSKTSLDSTVKLTLPDTFKGWRTQEVVIG</sequence>
<accession>A0A0D2BBL6</accession>
<reference evidence="2 3" key="1">
    <citation type="submission" date="2015-01" db="EMBL/GenBank/DDBJ databases">
        <title>The Genome Sequence of Exophiala spinifera CBS89968.</title>
        <authorList>
            <consortium name="The Broad Institute Genomics Platform"/>
            <person name="Cuomo C."/>
            <person name="de Hoog S."/>
            <person name="Gorbushina A."/>
            <person name="Stielow B."/>
            <person name="Teixiera M."/>
            <person name="Abouelleil A."/>
            <person name="Chapman S.B."/>
            <person name="Priest M."/>
            <person name="Young S.K."/>
            <person name="Wortman J."/>
            <person name="Nusbaum C."/>
            <person name="Birren B."/>
        </authorList>
    </citation>
    <scope>NUCLEOTIDE SEQUENCE [LARGE SCALE GENOMIC DNA]</scope>
    <source>
        <strain evidence="2 3">CBS 89968</strain>
    </source>
</reference>
<name>A0A0D2BBL6_9EURO</name>
<evidence type="ECO:0000313" key="2">
    <source>
        <dbReference type="EMBL" id="KIW15980.1"/>
    </source>
</evidence>
<dbReference type="AlphaFoldDB" id="A0A0D2BBL6"/>
<dbReference type="InterPro" id="IPR010730">
    <property type="entry name" value="HET"/>
</dbReference>
<organism evidence="2 3">
    <name type="scientific">Exophiala spinifera</name>
    <dbReference type="NCBI Taxonomy" id="91928"/>
    <lineage>
        <taxon>Eukaryota</taxon>
        <taxon>Fungi</taxon>
        <taxon>Dikarya</taxon>
        <taxon>Ascomycota</taxon>
        <taxon>Pezizomycotina</taxon>
        <taxon>Eurotiomycetes</taxon>
        <taxon>Chaetothyriomycetidae</taxon>
        <taxon>Chaetothyriales</taxon>
        <taxon>Herpotrichiellaceae</taxon>
        <taxon>Exophiala</taxon>
    </lineage>
</organism>
<protein>
    <recommendedName>
        <fullName evidence="1">Heterokaryon incompatibility domain-containing protein</fullName>
    </recommendedName>
</protein>
<keyword evidence="3" id="KW-1185">Reference proteome</keyword>
<evidence type="ECO:0000313" key="3">
    <source>
        <dbReference type="Proteomes" id="UP000053328"/>
    </source>
</evidence>